<dbReference type="Proteomes" id="UP000006038">
    <property type="component" value="Unassembled WGS sequence"/>
</dbReference>
<accession>J3LBG8</accession>
<sequence>MTRNLRIQRSHFQLQLTLIRRRIQIGAAVFFFPPPKIPSNNQLRRSGSARLPV</sequence>
<dbReference type="AlphaFoldDB" id="J3LBG8"/>
<name>J3LBG8_ORYBR</name>
<dbReference type="HOGENOM" id="CLU_3074877_0_0_1"/>
<evidence type="ECO:0000313" key="2">
    <source>
        <dbReference type="Proteomes" id="UP000006038"/>
    </source>
</evidence>
<proteinExistence type="predicted"/>
<reference evidence="1" key="1">
    <citation type="submission" date="2013-04" db="UniProtKB">
        <authorList>
            <consortium name="EnsemblPlants"/>
        </authorList>
    </citation>
    <scope>IDENTIFICATION</scope>
</reference>
<evidence type="ECO:0000313" key="1">
    <source>
        <dbReference type="EnsemblPlants" id="OB02G19850.1"/>
    </source>
</evidence>
<dbReference type="Gramene" id="OB02G19850.1">
    <property type="protein sequence ID" value="OB02G19850.1"/>
    <property type="gene ID" value="OB02G19850"/>
</dbReference>
<organism evidence="1">
    <name type="scientific">Oryza brachyantha</name>
    <name type="common">malo sina</name>
    <dbReference type="NCBI Taxonomy" id="4533"/>
    <lineage>
        <taxon>Eukaryota</taxon>
        <taxon>Viridiplantae</taxon>
        <taxon>Streptophyta</taxon>
        <taxon>Embryophyta</taxon>
        <taxon>Tracheophyta</taxon>
        <taxon>Spermatophyta</taxon>
        <taxon>Magnoliopsida</taxon>
        <taxon>Liliopsida</taxon>
        <taxon>Poales</taxon>
        <taxon>Poaceae</taxon>
        <taxon>BOP clade</taxon>
        <taxon>Oryzoideae</taxon>
        <taxon>Oryzeae</taxon>
        <taxon>Oryzinae</taxon>
        <taxon>Oryza</taxon>
    </lineage>
</organism>
<keyword evidence="2" id="KW-1185">Reference proteome</keyword>
<dbReference type="EnsemblPlants" id="OB02G19850.1">
    <property type="protein sequence ID" value="OB02G19850.1"/>
    <property type="gene ID" value="OB02G19850"/>
</dbReference>
<protein>
    <submittedName>
        <fullName evidence="1">Uncharacterized protein</fullName>
    </submittedName>
</protein>